<accession>A0A560L1U8</accession>
<keyword evidence="5 6" id="KW-0472">Membrane</keyword>
<dbReference type="GO" id="GO:0005886">
    <property type="term" value="C:plasma membrane"/>
    <property type="evidence" value="ECO:0007669"/>
    <property type="project" value="TreeGrafter"/>
</dbReference>
<feature type="transmembrane region" description="Helical" evidence="6">
    <location>
        <begin position="55"/>
        <end position="72"/>
    </location>
</feature>
<dbReference type="SUPFAM" id="SSF103473">
    <property type="entry name" value="MFS general substrate transporter"/>
    <property type="match status" value="1"/>
</dbReference>
<evidence type="ECO:0000256" key="4">
    <source>
        <dbReference type="ARBA" id="ARBA00022989"/>
    </source>
</evidence>
<evidence type="ECO:0000256" key="3">
    <source>
        <dbReference type="ARBA" id="ARBA00022692"/>
    </source>
</evidence>
<dbReference type="STRING" id="1755647.AS156_35380"/>
<dbReference type="GO" id="GO:1990961">
    <property type="term" value="P:xenobiotic detoxification by transmembrane export across the plasma membrane"/>
    <property type="evidence" value="ECO:0007669"/>
    <property type="project" value="TreeGrafter"/>
</dbReference>
<dbReference type="Pfam" id="PF07690">
    <property type="entry name" value="MFS_1"/>
    <property type="match status" value="1"/>
</dbReference>
<keyword evidence="3 6" id="KW-0812">Transmembrane</keyword>
<feature type="transmembrane region" description="Helical" evidence="6">
    <location>
        <begin position="249"/>
        <end position="271"/>
    </location>
</feature>
<evidence type="ECO:0000259" key="7">
    <source>
        <dbReference type="PROSITE" id="PS50850"/>
    </source>
</evidence>
<feature type="domain" description="Major facilitator superfamily (MFS) profile" evidence="7">
    <location>
        <begin position="1"/>
        <end position="341"/>
    </location>
</feature>
<keyword evidence="2" id="KW-0813">Transport</keyword>
<dbReference type="PANTHER" id="PTHR23502">
    <property type="entry name" value="MAJOR FACILITATOR SUPERFAMILY"/>
    <property type="match status" value="1"/>
</dbReference>
<feature type="transmembrane region" description="Helical" evidence="6">
    <location>
        <begin position="189"/>
        <end position="209"/>
    </location>
</feature>
<evidence type="ECO:0000256" key="1">
    <source>
        <dbReference type="ARBA" id="ARBA00004141"/>
    </source>
</evidence>
<feature type="transmembrane region" description="Helical" evidence="6">
    <location>
        <begin position="221"/>
        <end position="243"/>
    </location>
</feature>
<dbReference type="AlphaFoldDB" id="A0A560L1U8"/>
<evidence type="ECO:0000256" key="2">
    <source>
        <dbReference type="ARBA" id="ARBA00022448"/>
    </source>
</evidence>
<keyword evidence="9" id="KW-1185">Reference proteome</keyword>
<dbReference type="InterPro" id="IPR036259">
    <property type="entry name" value="MFS_trans_sf"/>
</dbReference>
<feature type="transmembrane region" description="Helical" evidence="6">
    <location>
        <begin position="109"/>
        <end position="129"/>
    </location>
</feature>
<dbReference type="EMBL" id="VITY01000016">
    <property type="protein sequence ID" value="TWB89332.1"/>
    <property type="molecule type" value="Genomic_DNA"/>
</dbReference>
<reference evidence="8 9" key="1">
    <citation type="submission" date="2019-06" db="EMBL/GenBank/DDBJ databases">
        <title>Genomic Encyclopedia of Type Strains, Phase IV (KMG-V): Genome sequencing to study the core and pangenomes of soil and plant-associated prokaryotes.</title>
        <authorList>
            <person name="Whitman W."/>
        </authorList>
    </citation>
    <scope>NUCLEOTIDE SEQUENCE [LARGE SCALE GENOMIC DNA]</scope>
    <source>
        <strain evidence="8 9">BR 10355</strain>
    </source>
</reference>
<sequence length="359" mass="37203">MSFGMTLLVCGPISDCLGRKPIVQFGCVLMVTAGMGCAFSNSLSQLMFFRTLQGIGASAAGIAAIAIVRDLFDGETARREMTNLVLAIYVVPMIAPIADIAFLAHGWRAIYVVPIVGGLLLLAAMACFSESARVDPNVRLGLATVVQNYRRVLRHPVCVGSILCDAAAAGAVFACVTGSSLFFSNIFGPNAYGAIVGASSMSIVTGAWLNRSLCGQGASSTQLLAAGLALSTSMAIALLFMALVGDKSAVVVVLILVGVGSSFGLIAPHVIHEALRPMPGIAGSISAARAFVQMACAALSSALVVALFDGHSLHSMAVVMLAFSLLAVGAYMGVVRPANASSWSGRMQARFRRKDRDLP</sequence>
<evidence type="ECO:0000313" key="9">
    <source>
        <dbReference type="Proteomes" id="UP000321304"/>
    </source>
</evidence>
<dbReference type="Proteomes" id="UP000321304">
    <property type="component" value="Unassembled WGS sequence"/>
</dbReference>
<name>A0A560L1U8_9BRAD</name>
<dbReference type="Gene3D" id="1.20.1720.10">
    <property type="entry name" value="Multidrug resistance protein D"/>
    <property type="match status" value="1"/>
</dbReference>
<protein>
    <submittedName>
        <fullName evidence="8">DHA1 family bicyclomycin/chloramphenicol resistance-like MFS transporter</fullName>
    </submittedName>
</protein>
<organism evidence="8 9">
    <name type="scientific">Bradyrhizobium macuxiense</name>
    <dbReference type="NCBI Taxonomy" id="1755647"/>
    <lineage>
        <taxon>Bacteria</taxon>
        <taxon>Pseudomonadati</taxon>
        <taxon>Pseudomonadota</taxon>
        <taxon>Alphaproteobacteria</taxon>
        <taxon>Hyphomicrobiales</taxon>
        <taxon>Nitrobacteraceae</taxon>
        <taxon>Bradyrhizobium</taxon>
    </lineage>
</organism>
<dbReference type="InterPro" id="IPR020846">
    <property type="entry name" value="MFS_dom"/>
</dbReference>
<keyword evidence="4 6" id="KW-1133">Transmembrane helix</keyword>
<feature type="transmembrane region" description="Helical" evidence="6">
    <location>
        <begin position="84"/>
        <end position="103"/>
    </location>
</feature>
<proteinExistence type="predicted"/>
<feature type="transmembrane region" description="Helical" evidence="6">
    <location>
        <begin position="157"/>
        <end position="183"/>
    </location>
</feature>
<gene>
    <name evidence="8" type="ORF">FBZ93_11647</name>
</gene>
<dbReference type="PROSITE" id="PS50850">
    <property type="entry name" value="MFS"/>
    <property type="match status" value="1"/>
</dbReference>
<feature type="transmembrane region" description="Helical" evidence="6">
    <location>
        <begin position="291"/>
        <end position="308"/>
    </location>
</feature>
<evidence type="ECO:0000256" key="5">
    <source>
        <dbReference type="ARBA" id="ARBA00023136"/>
    </source>
</evidence>
<evidence type="ECO:0000313" key="8">
    <source>
        <dbReference type="EMBL" id="TWB89332.1"/>
    </source>
</evidence>
<comment type="subcellular location">
    <subcellularLocation>
        <location evidence="1">Membrane</location>
        <topology evidence="1">Multi-pass membrane protein</topology>
    </subcellularLocation>
</comment>
<evidence type="ECO:0000256" key="6">
    <source>
        <dbReference type="SAM" id="Phobius"/>
    </source>
</evidence>
<feature type="transmembrane region" description="Helical" evidence="6">
    <location>
        <begin position="314"/>
        <end position="334"/>
    </location>
</feature>
<dbReference type="PANTHER" id="PTHR23502:SF132">
    <property type="entry name" value="POLYAMINE TRANSPORTER 2-RELATED"/>
    <property type="match status" value="1"/>
</dbReference>
<dbReference type="GO" id="GO:0022857">
    <property type="term" value="F:transmembrane transporter activity"/>
    <property type="evidence" value="ECO:0007669"/>
    <property type="project" value="InterPro"/>
</dbReference>
<dbReference type="InterPro" id="IPR011701">
    <property type="entry name" value="MFS"/>
</dbReference>
<comment type="caution">
    <text evidence="8">The sequence shown here is derived from an EMBL/GenBank/DDBJ whole genome shotgun (WGS) entry which is preliminary data.</text>
</comment>